<dbReference type="EMBL" id="HBIB01043742">
    <property type="protein sequence ID" value="CAE0266227.1"/>
    <property type="molecule type" value="Transcribed_RNA"/>
</dbReference>
<dbReference type="AlphaFoldDB" id="A0A7S3GH85"/>
<gene>
    <name evidence="1" type="ORF">PBIL07802_LOCUS28566</name>
</gene>
<evidence type="ECO:0000313" key="1">
    <source>
        <dbReference type="EMBL" id="CAE0266227.1"/>
    </source>
</evidence>
<protein>
    <submittedName>
        <fullName evidence="1">Uncharacterized protein</fullName>
    </submittedName>
</protein>
<proteinExistence type="predicted"/>
<reference evidence="1" key="1">
    <citation type="submission" date="2021-01" db="EMBL/GenBank/DDBJ databases">
        <authorList>
            <person name="Corre E."/>
            <person name="Pelletier E."/>
            <person name="Niang G."/>
            <person name="Scheremetjew M."/>
            <person name="Finn R."/>
            <person name="Kale V."/>
            <person name="Holt S."/>
            <person name="Cochrane G."/>
            <person name="Meng A."/>
            <person name="Brown T."/>
            <person name="Cohen L."/>
        </authorList>
    </citation>
    <scope>NUCLEOTIDE SEQUENCE</scope>
    <source>
        <strain evidence="1">NIES-2562</strain>
    </source>
</reference>
<name>A0A7S3GH85_9EUKA</name>
<accession>A0A7S3GH85</accession>
<organism evidence="1">
    <name type="scientific">Palpitomonas bilix</name>
    <dbReference type="NCBI Taxonomy" id="652834"/>
    <lineage>
        <taxon>Eukaryota</taxon>
        <taxon>Eukaryota incertae sedis</taxon>
    </lineage>
</organism>
<sequence>MSILAVEHRCLFQPKLTPAFLEEDIYNTVTNYLSCGAFGKFHCVDQRVKDFLGDAIDVEISGFSEEVLEERAKLRAQRHHIDGVVWDTVIPEKVRRPGWSQESELYLDSLEFQGPPRFVSLEVYLGVALHLVRSGAGWMLHDYLNVFKHNNSFRRTLMVSALLLERWKEFSIVASMCSGKEQRKNLCRKSYMDAVLARPDSGLWERMERAAFDESTGRGQLFGMHPLIVPLPIRIAWGNADTVRNCLTGRLSGYTEPRTKQIQALLSHPWCRPVVEEIVSRKNLTKYFNNVLGTLSAFLCDYDRELTLQVLEVLQRRVKSLPSNVEQIATEVHQRLLAKTATPNFCWLVQYLIQCPRCVPSLRTFQWKKVMATMEDDLPLAEQTKSLFVSHVGALLPPQDSLAAKLISQMEAGCSPWANEEGAKHLVKNDLVMKVFALAFEHMDKDNVVEVLSQTVSALTTHLFRARRDLPHEEFEVAMDRYVDLCVSLVNDHCSVIAASSVFVEWICYLLIFAVDLTPWQITNYEFKHPHQNEYKKMLHAYPGDDPSLFWVRRRCMVRNGGKLVGLAIFLAVFISNQSLAHTIASSAMMTMGRKETSRGDEDAVVACVRTLDTTKSSPSPKDLDSFRLNGIEPVWSPEAVSLFENNDTSFTDILECPLQDGAVAVMIAMGRGLHRLFAPWLSPAKDAPAKAETGDRAVSRKRKLHHDDHCPITLDPFQVGDEVVVCEGCSLGFSVQAFGECAELYVGQGLEAFFMSLEETLNSSWCCCHRNECTLSRFRVYKLPQRELEGDALPLQVERSSKRVRKE</sequence>